<accession>A0A370DZJ0</accession>
<comment type="caution">
    <text evidence="2">The sequence shown here is derived from an EMBL/GenBank/DDBJ whole genome shotgun (WGS) entry which is preliminary data.</text>
</comment>
<reference evidence="2 3" key="1">
    <citation type="journal article" date="2018" name="ISME J.">
        <title>Endosymbiont genomes yield clues of tubeworm success.</title>
        <authorList>
            <person name="Li Y."/>
            <person name="Liles M.R."/>
            <person name="Halanych K.M."/>
        </authorList>
    </citation>
    <scope>NUCLEOTIDE SEQUENCE [LARGE SCALE GENOMIC DNA]</scope>
    <source>
        <strain evidence="2">A1422</strain>
    </source>
</reference>
<dbReference type="Proteomes" id="UP000255508">
    <property type="component" value="Unassembled WGS sequence"/>
</dbReference>
<organism evidence="2 3">
    <name type="scientific">endosymbiont of Lamellibrachia luymesi</name>
    <dbReference type="NCBI Taxonomy" id="2200907"/>
    <lineage>
        <taxon>Bacteria</taxon>
        <taxon>Pseudomonadati</taxon>
        <taxon>Pseudomonadota</taxon>
        <taxon>Gammaproteobacteria</taxon>
        <taxon>sulfur-oxidizing symbionts</taxon>
    </lineage>
</organism>
<evidence type="ECO:0000256" key="1">
    <source>
        <dbReference type="SAM" id="Phobius"/>
    </source>
</evidence>
<name>A0A370DZJ0_9GAMM</name>
<evidence type="ECO:0000313" key="3">
    <source>
        <dbReference type="Proteomes" id="UP000255508"/>
    </source>
</evidence>
<gene>
    <name evidence="2" type="ORF">DIZ79_07705</name>
</gene>
<feature type="transmembrane region" description="Helical" evidence="1">
    <location>
        <begin position="50"/>
        <end position="76"/>
    </location>
</feature>
<keyword evidence="1" id="KW-0472">Membrane</keyword>
<proteinExistence type="predicted"/>
<dbReference type="AlphaFoldDB" id="A0A370DZJ0"/>
<keyword evidence="1" id="KW-0812">Transmembrane</keyword>
<evidence type="ECO:0000313" key="2">
    <source>
        <dbReference type="EMBL" id="RDH90941.1"/>
    </source>
</evidence>
<sequence>MVTKKRYRVIRIGILAVFAIFKDVSQWSNNFALMGFDRTVGWISETHPPFLATILVDALWLIHPTAATAISITTMLTEY</sequence>
<dbReference type="EMBL" id="QFXD01000143">
    <property type="protein sequence ID" value="RDH90941.1"/>
    <property type="molecule type" value="Genomic_DNA"/>
</dbReference>
<keyword evidence="1" id="KW-1133">Transmembrane helix</keyword>
<protein>
    <submittedName>
        <fullName evidence="2">Uncharacterized protein</fullName>
    </submittedName>
</protein>